<name>A0A0G1NQR6_9BACT</name>
<reference evidence="1 2" key="1">
    <citation type="journal article" date="2015" name="Nature">
        <title>rRNA introns, odd ribosomes, and small enigmatic genomes across a large radiation of phyla.</title>
        <authorList>
            <person name="Brown C.T."/>
            <person name="Hug L.A."/>
            <person name="Thomas B.C."/>
            <person name="Sharon I."/>
            <person name="Castelle C.J."/>
            <person name="Singh A."/>
            <person name="Wilkins M.J."/>
            <person name="Williams K.H."/>
            <person name="Banfield J.F."/>
        </authorList>
    </citation>
    <scope>NUCLEOTIDE SEQUENCE [LARGE SCALE GENOMIC DNA]</scope>
</reference>
<gene>
    <name evidence="1" type="ORF">UX33_C0008G0013</name>
</gene>
<organism evidence="1 2">
    <name type="scientific">Candidatus Azambacteria bacterium GW2011_GWC1_46_13</name>
    <dbReference type="NCBI Taxonomy" id="1618619"/>
    <lineage>
        <taxon>Bacteria</taxon>
        <taxon>Candidatus Azamiibacteriota</taxon>
    </lineage>
</organism>
<evidence type="ECO:0000313" key="1">
    <source>
        <dbReference type="EMBL" id="KKU22637.1"/>
    </source>
</evidence>
<comment type="caution">
    <text evidence="1">The sequence shown here is derived from an EMBL/GenBank/DDBJ whole genome shotgun (WGS) entry which is preliminary data.</text>
</comment>
<accession>A0A0G1NQR6</accession>
<sequence>MDKNERLEMSVSVKSAENEIIREAGIYLLPSATEPGKHQPTITVKNNKTGFSIQTTLKPIDASNLEKLVSHLEEKLKSPNVAEQAEKFLRRLTFIMSFVK</sequence>
<dbReference type="EMBL" id="LCLU01000008">
    <property type="protein sequence ID" value="KKU22637.1"/>
    <property type="molecule type" value="Genomic_DNA"/>
</dbReference>
<protein>
    <submittedName>
        <fullName evidence="1">Uncharacterized protein</fullName>
    </submittedName>
</protein>
<dbReference type="AlphaFoldDB" id="A0A0G1NQR6"/>
<dbReference type="Proteomes" id="UP000034569">
    <property type="component" value="Unassembled WGS sequence"/>
</dbReference>
<proteinExistence type="predicted"/>
<evidence type="ECO:0000313" key="2">
    <source>
        <dbReference type="Proteomes" id="UP000034569"/>
    </source>
</evidence>